<feature type="domain" description="MacB-like periplasmic core" evidence="8">
    <location>
        <begin position="20"/>
        <end position="239"/>
    </location>
</feature>
<dbReference type="EMBL" id="CP003349">
    <property type="protein sequence ID" value="AFD05402.1"/>
    <property type="molecule type" value="Genomic_DNA"/>
</dbReference>
<dbReference type="GO" id="GO:0022857">
    <property type="term" value="F:transmembrane transporter activity"/>
    <property type="evidence" value="ECO:0007669"/>
    <property type="project" value="TreeGrafter"/>
</dbReference>
<dbReference type="OrthoDB" id="1451596at2"/>
<dbReference type="AlphaFoldDB" id="H8KSU2"/>
<dbReference type="PANTHER" id="PTHR30572">
    <property type="entry name" value="MEMBRANE COMPONENT OF TRANSPORTER-RELATED"/>
    <property type="match status" value="1"/>
</dbReference>
<evidence type="ECO:0000313" key="9">
    <source>
        <dbReference type="EMBL" id="AFD05402.1"/>
    </source>
</evidence>
<evidence type="ECO:0000259" key="7">
    <source>
        <dbReference type="Pfam" id="PF02687"/>
    </source>
</evidence>
<name>H8KSU2_SOLCM</name>
<feature type="transmembrane region" description="Helical" evidence="6">
    <location>
        <begin position="715"/>
        <end position="734"/>
    </location>
</feature>
<dbReference type="RefSeq" id="WP_014678630.1">
    <property type="nucleotide sequence ID" value="NC_017770.1"/>
</dbReference>
<dbReference type="InterPro" id="IPR003838">
    <property type="entry name" value="ABC3_permease_C"/>
</dbReference>
<dbReference type="KEGG" id="scn:Solca_0258"/>
<comment type="subcellular location">
    <subcellularLocation>
        <location evidence="1">Cell membrane</location>
        <topology evidence="1">Multi-pass membrane protein</topology>
    </subcellularLocation>
</comment>
<keyword evidence="3 6" id="KW-0812">Transmembrane</keyword>
<keyword evidence="10" id="KW-1185">Reference proteome</keyword>
<evidence type="ECO:0000256" key="6">
    <source>
        <dbReference type="SAM" id="Phobius"/>
    </source>
</evidence>
<feature type="transmembrane region" description="Helical" evidence="6">
    <location>
        <begin position="324"/>
        <end position="352"/>
    </location>
</feature>
<feature type="transmembrane region" description="Helical" evidence="6">
    <location>
        <begin position="372"/>
        <end position="395"/>
    </location>
</feature>
<dbReference type="Proteomes" id="UP000007590">
    <property type="component" value="Chromosome"/>
</dbReference>
<evidence type="ECO:0000259" key="8">
    <source>
        <dbReference type="Pfam" id="PF12704"/>
    </source>
</evidence>
<evidence type="ECO:0000256" key="2">
    <source>
        <dbReference type="ARBA" id="ARBA00022475"/>
    </source>
</evidence>
<protein>
    <submittedName>
        <fullName evidence="9">ABC-type antimicrobial peptide transport system, permease component</fullName>
    </submittedName>
</protein>
<feature type="domain" description="ABC3 transporter permease C-terminal" evidence="7">
    <location>
        <begin position="667"/>
        <end position="778"/>
    </location>
</feature>
<evidence type="ECO:0000256" key="4">
    <source>
        <dbReference type="ARBA" id="ARBA00022989"/>
    </source>
</evidence>
<dbReference type="PANTHER" id="PTHR30572:SF18">
    <property type="entry name" value="ABC-TYPE MACROLIDE FAMILY EXPORT SYSTEM PERMEASE COMPONENT 2"/>
    <property type="match status" value="1"/>
</dbReference>
<proteinExistence type="predicted"/>
<dbReference type="eggNOG" id="COG0577">
    <property type="taxonomic scope" value="Bacteria"/>
</dbReference>
<feature type="transmembrane region" description="Helical" evidence="6">
    <location>
        <begin position="416"/>
        <end position="440"/>
    </location>
</feature>
<evidence type="ECO:0000256" key="3">
    <source>
        <dbReference type="ARBA" id="ARBA00022692"/>
    </source>
</evidence>
<sequence length="786" mass="88147">MLSNYIKIALRNMWRNKGFTIISVLGLALGMACCLFILFWVQDEILHDRQYDNSDRLYRVMENQHYSGNQIFTVQATPGLLAEALNKEVPEIENAVNVTWGGDYELIRVNDKTDKERGLYAGANFFKVFSIKLISGSAETALTSPTSIVISEKIAKKYFGSENPIGKTVQFNDTLSLQVTAVVKDAAKTSSLKFDFIAPVIIYERSNTWLKHWSNNGIRTFVVLKENASVDKVQVKIKNFLRTKQKDITTDLFLQSFGDSYLHGRFENGVSTGGRIEYVRLFSVVAVFILLIACINFMNLATARSARRAKEVGIRKVVGAPRQFLIGQFMGEAIMISLVSILLSLGVVQLLLPVFNSVTGKEIVIEYTNLLFWVYLVGLAILTGVLSGSYPALFLSSLKPVVVLKGVLKFDSKSIIFRKGLVVFQFCLSILLIVGTIVVYRQVNFIKSKNLGFNKENLILLTLDGDLRKNYEVFKQDILQTSSIKAVTQSTTNPIEIGNNTEDVTWPGKQSDEKILFTNLFIGHDFVKTMGVTIKEGRDFSSARVSDTAGFIINEETVRRMKLTKNAVGTVITMWDIKGPIIGVVKDFHINSLHSAIEPLIMVLRPEWGKVALVRTEAGKTQEAIAALSTAFKKYNPKYPFKYEFEDENYRQLYKNEMMVGQLANYFAVLGIFISCLGLFGLAMFIAEQRTKEIGVRKVLGASVTNIVGMLSKDFLKLVMIAAIIAFPLAWFAMNKWLQNFAYRVELSWWIFLIAGFTAMLIALITVSFQAIKAAVANPVKSLRNQ</sequence>
<evidence type="ECO:0000313" key="10">
    <source>
        <dbReference type="Proteomes" id="UP000007590"/>
    </source>
</evidence>
<feature type="transmembrane region" description="Helical" evidence="6">
    <location>
        <begin position="749"/>
        <end position="772"/>
    </location>
</feature>
<dbReference type="Pfam" id="PF02687">
    <property type="entry name" value="FtsX"/>
    <property type="match status" value="2"/>
</dbReference>
<gene>
    <name evidence="9" type="ordered locus">Solca_0258</name>
</gene>
<reference evidence="9" key="1">
    <citation type="submission" date="2012-02" db="EMBL/GenBank/DDBJ databases">
        <title>The complete genome of Solitalea canadensis DSM 3403.</title>
        <authorList>
            <consortium name="US DOE Joint Genome Institute (JGI-PGF)"/>
            <person name="Lucas S."/>
            <person name="Copeland A."/>
            <person name="Lapidus A."/>
            <person name="Glavina del Rio T."/>
            <person name="Dalin E."/>
            <person name="Tice H."/>
            <person name="Bruce D."/>
            <person name="Goodwin L."/>
            <person name="Pitluck S."/>
            <person name="Peters L."/>
            <person name="Ovchinnikova G."/>
            <person name="Lu M."/>
            <person name="Kyrpides N."/>
            <person name="Mavromatis K."/>
            <person name="Ivanova N."/>
            <person name="Brettin T."/>
            <person name="Detter J.C."/>
            <person name="Han C."/>
            <person name="Larimer F."/>
            <person name="Land M."/>
            <person name="Hauser L."/>
            <person name="Markowitz V."/>
            <person name="Cheng J.-F."/>
            <person name="Hugenholtz P."/>
            <person name="Woyke T."/>
            <person name="Wu D."/>
            <person name="Spring S."/>
            <person name="Schroeder M."/>
            <person name="Kopitz M."/>
            <person name="Brambilla E."/>
            <person name="Klenk H.-P."/>
            <person name="Eisen J.A."/>
        </authorList>
    </citation>
    <scope>NUCLEOTIDE SEQUENCE</scope>
    <source>
        <strain evidence="9">DSM 3403</strain>
    </source>
</reference>
<organism evidence="9 10">
    <name type="scientific">Solitalea canadensis (strain ATCC 29591 / DSM 3403 / JCM 21819 / LMG 8368 / NBRC 15130 / NCIMB 12057 / USAM 9D)</name>
    <name type="common">Flexibacter canadensis</name>
    <dbReference type="NCBI Taxonomy" id="929556"/>
    <lineage>
        <taxon>Bacteria</taxon>
        <taxon>Pseudomonadati</taxon>
        <taxon>Bacteroidota</taxon>
        <taxon>Sphingobacteriia</taxon>
        <taxon>Sphingobacteriales</taxon>
        <taxon>Sphingobacteriaceae</taxon>
        <taxon>Solitalea</taxon>
    </lineage>
</organism>
<dbReference type="PROSITE" id="PS51257">
    <property type="entry name" value="PROKAR_LIPOPROTEIN"/>
    <property type="match status" value="1"/>
</dbReference>
<accession>H8KSU2</accession>
<dbReference type="STRING" id="929556.Solca_0258"/>
<dbReference type="HOGENOM" id="CLU_008713_1_0_10"/>
<feature type="domain" description="ABC3 transporter permease C-terminal" evidence="7">
    <location>
        <begin position="284"/>
        <end position="399"/>
    </location>
</feature>
<dbReference type="InterPro" id="IPR050250">
    <property type="entry name" value="Macrolide_Exporter_MacB"/>
</dbReference>
<dbReference type="Pfam" id="PF12704">
    <property type="entry name" value="MacB_PCD"/>
    <property type="match status" value="1"/>
</dbReference>
<keyword evidence="4 6" id="KW-1133">Transmembrane helix</keyword>
<feature type="transmembrane region" description="Helical" evidence="6">
    <location>
        <begin position="666"/>
        <end position="687"/>
    </location>
</feature>
<keyword evidence="2" id="KW-1003">Cell membrane</keyword>
<dbReference type="InterPro" id="IPR025857">
    <property type="entry name" value="MacB_PCD"/>
</dbReference>
<dbReference type="GO" id="GO:0005886">
    <property type="term" value="C:plasma membrane"/>
    <property type="evidence" value="ECO:0007669"/>
    <property type="project" value="UniProtKB-SubCell"/>
</dbReference>
<feature type="transmembrane region" description="Helical" evidence="6">
    <location>
        <begin position="21"/>
        <end position="41"/>
    </location>
</feature>
<feature type="transmembrane region" description="Helical" evidence="6">
    <location>
        <begin position="281"/>
        <end position="303"/>
    </location>
</feature>
<evidence type="ECO:0000256" key="5">
    <source>
        <dbReference type="ARBA" id="ARBA00023136"/>
    </source>
</evidence>
<evidence type="ECO:0000256" key="1">
    <source>
        <dbReference type="ARBA" id="ARBA00004651"/>
    </source>
</evidence>
<keyword evidence="5 6" id="KW-0472">Membrane</keyword>